<protein>
    <recommendedName>
        <fullName evidence="3">DUF695 domain-containing protein</fullName>
    </recommendedName>
</protein>
<name>A0ABW3DX58_9ACTN</name>
<sequence>MATTVVEIHVPLREAPGHAQDEYPFPWIEKIEDFLAQMEDQGGAEVFDDGEEFGDVYVFFITGGDEGTLLAVASRVASLDEVPDGAFAVVTDDEAEEFGCGRRVELP</sequence>
<evidence type="ECO:0008006" key="3">
    <source>
        <dbReference type="Google" id="ProtNLM"/>
    </source>
</evidence>
<comment type="caution">
    <text evidence="1">The sequence shown here is derived from an EMBL/GenBank/DDBJ whole genome shotgun (WGS) entry which is preliminary data.</text>
</comment>
<keyword evidence="2" id="KW-1185">Reference proteome</keyword>
<dbReference type="EMBL" id="JBHTHX010001048">
    <property type="protein sequence ID" value="MFD0887759.1"/>
    <property type="molecule type" value="Genomic_DNA"/>
</dbReference>
<proteinExistence type="predicted"/>
<accession>A0ABW3DX58</accession>
<dbReference type="Proteomes" id="UP001597024">
    <property type="component" value="Unassembled WGS sequence"/>
</dbReference>
<organism evidence="1 2">
    <name type="scientific">Streptosporangium algeriense</name>
    <dbReference type="NCBI Taxonomy" id="1682748"/>
    <lineage>
        <taxon>Bacteria</taxon>
        <taxon>Bacillati</taxon>
        <taxon>Actinomycetota</taxon>
        <taxon>Actinomycetes</taxon>
        <taxon>Streptosporangiales</taxon>
        <taxon>Streptosporangiaceae</taxon>
        <taxon>Streptosporangium</taxon>
    </lineage>
</organism>
<evidence type="ECO:0000313" key="1">
    <source>
        <dbReference type="EMBL" id="MFD0887759.1"/>
    </source>
</evidence>
<gene>
    <name evidence="1" type="ORF">ACFQ08_24730</name>
</gene>
<reference evidence="2" key="1">
    <citation type="journal article" date="2019" name="Int. J. Syst. Evol. Microbiol.">
        <title>The Global Catalogue of Microorganisms (GCM) 10K type strain sequencing project: providing services to taxonomists for standard genome sequencing and annotation.</title>
        <authorList>
            <consortium name="The Broad Institute Genomics Platform"/>
            <consortium name="The Broad Institute Genome Sequencing Center for Infectious Disease"/>
            <person name="Wu L."/>
            <person name="Ma J."/>
        </authorList>
    </citation>
    <scope>NUCLEOTIDE SEQUENCE [LARGE SCALE GENOMIC DNA]</scope>
    <source>
        <strain evidence="2">CCUG 62974</strain>
    </source>
</reference>
<evidence type="ECO:0000313" key="2">
    <source>
        <dbReference type="Proteomes" id="UP001597024"/>
    </source>
</evidence>